<keyword evidence="3" id="KW-1185">Reference proteome</keyword>
<dbReference type="RefSeq" id="XP_027613080.1">
    <property type="nucleotide sequence ID" value="XM_027757279.1"/>
</dbReference>
<dbReference type="Proteomes" id="UP000287166">
    <property type="component" value="Unassembled WGS sequence"/>
</dbReference>
<evidence type="ECO:0000313" key="3">
    <source>
        <dbReference type="Proteomes" id="UP000287166"/>
    </source>
</evidence>
<feature type="region of interest" description="Disordered" evidence="1">
    <location>
        <begin position="247"/>
        <end position="279"/>
    </location>
</feature>
<dbReference type="OrthoDB" id="3264363at2759"/>
<evidence type="ECO:0000313" key="2">
    <source>
        <dbReference type="EMBL" id="GBE82167.1"/>
    </source>
</evidence>
<dbReference type="AlphaFoldDB" id="A0A401GJ10"/>
<accession>A0A401GJ10</accession>
<proteinExistence type="predicted"/>
<comment type="caution">
    <text evidence="2">The sequence shown here is derived from an EMBL/GenBank/DDBJ whole genome shotgun (WGS) entry which is preliminary data.</text>
</comment>
<evidence type="ECO:0000256" key="1">
    <source>
        <dbReference type="SAM" id="MobiDB-lite"/>
    </source>
</evidence>
<reference evidence="2 3" key="1">
    <citation type="journal article" date="2018" name="Sci. Rep.">
        <title>Genome sequence of the cauliflower mushroom Sparassis crispa (Hanabiratake) and its association with beneficial usage.</title>
        <authorList>
            <person name="Kiyama R."/>
            <person name="Furutani Y."/>
            <person name="Kawaguchi K."/>
            <person name="Nakanishi T."/>
        </authorList>
    </citation>
    <scope>NUCLEOTIDE SEQUENCE [LARGE SCALE GENOMIC DNA]</scope>
</reference>
<feature type="region of interest" description="Disordered" evidence="1">
    <location>
        <begin position="1"/>
        <end position="21"/>
    </location>
</feature>
<feature type="compositionally biased region" description="Basic and acidic residues" evidence="1">
    <location>
        <begin position="247"/>
        <end position="263"/>
    </location>
</feature>
<dbReference type="InParanoid" id="A0A401GJ10"/>
<dbReference type="GeneID" id="38779084"/>
<name>A0A401GJ10_9APHY</name>
<organism evidence="2 3">
    <name type="scientific">Sparassis crispa</name>
    <dbReference type="NCBI Taxonomy" id="139825"/>
    <lineage>
        <taxon>Eukaryota</taxon>
        <taxon>Fungi</taxon>
        <taxon>Dikarya</taxon>
        <taxon>Basidiomycota</taxon>
        <taxon>Agaricomycotina</taxon>
        <taxon>Agaricomycetes</taxon>
        <taxon>Polyporales</taxon>
        <taxon>Sparassidaceae</taxon>
        <taxon>Sparassis</taxon>
    </lineage>
</organism>
<sequence>MPDSQNSKNLKGESKPQPRQVNTLLHTLRGEQFRHEQNLQRSNAHLVRLSSFHSHNIPTLPFSEIYDNAERTVDVEQGAQARGVPTIPPVRINPGGMLEYAYPRGEVPGPPIPKSWSGVSGRDRDSEVDKEARRADALSLIFSHLPPSAGSGWVHAEDRREPTVPPLTLLCLRVLLSACSAEEFAEDVVPCLPPHLRRDLLRWTAVHSPLSNAKLYALCNTDGHADGELIVVGPQASLPRDYLRAEPDRLGSSRQDVDAAVHEGEDEDEDWSWDSPASHADTPSPLTALILLNTPLSVSTLFTFPPTLTHLALLALPSPAPVHRLPRICPLLEVLDLSFNPWVGQSDSAARGAWILARGEMILDRLEWNQWGRLKVLGLRDCGVGTEIARRVNMGRWVDVEIVGAASRTAISSCRSPYAGQL</sequence>
<gene>
    <name evidence="2" type="ORF">SCP_0405470</name>
</gene>
<protein>
    <submittedName>
        <fullName evidence="2">Uncharacterized protein</fullName>
    </submittedName>
</protein>
<dbReference type="EMBL" id="BFAD01000004">
    <property type="protein sequence ID" value="GBE82167.1"/>
    <property type="molecule type" value="Genomic_DNA"/>
</dbReference>
<dbReference type="STRING" id="139825.A0A401GJ10"/>